<comment type="caution">
    <text evidence="2">The sequence shown here is derived from an EMBL/GenBank/DDBJ whole genome shotgun (WGS) entry which is preliminary data.</text>
</comment>
<proteinExistence type="predicted"/>
<dbReference type="Proteomes" id="UP000092403">
    <property type="component" value="Unassembled WGS sequence"/>
</dbReference>
<evidence type="ECO:0000259" key="1">
    <source>
        <dbReference type="Pfam" id="PF01850"/>
    </source>
</evidence>
<dbReference type="SUPFAM" id="SSF88723">
    <property type="entry name" value="PIN domain-like"/>
    <property type="match status" value="1"/>
</dbReference>
<name>A0A150IUW9_9EURY</name>
<evidence type="ECO:0000313" key="3">
    <source>
        <dbReference type="EMBL" id="KYC49896.1"/>
    </source>
</evidence>
<evidence type="ECO:0000313" key="4">
    <source>
        <dbReference type="Proteomes" id="UP000091929"/>
    </source>
</evidence>
<evidence type="ECO:0000313" key="2">
    <source>
        <dbReference type="EMBL" id="KYC48454.1"/>
    </source>
</evidence>
<feature type="domain" description="PIN" evidence="1">
    <location>
        <begin position="2"/>
        <end position="117"/>
    </location>
</feature>
<accession>A0A150IUW9</accession>
<sequence length="125" mass="14867">MYLLDTNILLEILLNQRKAEKCKEFIDHNIEEVIISDFSLHSIGVILLRYEKEEAFNVFIRDIAPTFKILSLPLSVYTNIYELKREYDLDFDDAYNFKISEFFNLILVTMDKDFDIIKDADILFL</sequence>
<dbReference type="EMBL" id="LNJC01000023">
    <property type="protein sequence ID" value="KYC49896.1"/>
    <property type="molecule type" value="Genomic_DNA"/>
</dbReference>
<dbReference type="AlphaFoldDB" id="A0A150IUW9"/>
<reference evidence="4 5" key="1">
    <citation type="journal article" date="2016" name="ISME J.">
        <title>Chasing the elusive Euryarchaeota class WSA2: genomes reveal a uniquely fastidious methyl-reducing methanogen.</title>
        <authorList>
            <person name="Nobu M.K."/>
            <person name="Narihiro T."/>
            <person name="Kuroda K."/>
            <person name="Mei R."/>
            <person name="Liu W.T."/>
        </authorList>
    </citation>
    <scope>NUCLEOTIDE SEQUENCE [LARGE SCALE GENOMIC DNA]</scope>
    <source>
        <strain evidence="2">B15fssc0709_Meth_Bin003</strain>
        <strain evidence="3">BMIXfssc0709_Meth_Bin006</strain>
    </source>
</reference>
<dbReference type="Pfam" id="PF01850">
    <property type="entry name" value="PIN"/>
    <property type="match status" value="1"/>
</dbReference>
<accession>A0A150IY18</accession>
<protein>
    <submittedName>
        <fullName evidence="2">PIN domain protein</fullName>
    </submittedName>
</protein>
<gene>
    <name evidence="2" type="ORF">APG11_00261</name>
    <name evidence="3" type="ORF">APG12_01145</name>
</gene>
<organism evidence="2 4">
    <name type="scientific">Candidatus Methanofastidiosum methylothiophilum</name>
    <dbReference type="NCBI Taxonomy" id="1705564"/>
    <lineage>
        <taxon>Archaea</taxon>
        <taxon>Methanobacteriati</taxon>
        <taxon>Methanobacteriota</taxon>
        <taxon>Stenosarchaea group</taxon>
        <taxon>Candidatus Methanofastidiosia</taxon>
        <taxon>Candidatus Methanofastidiosales</taxon>
        <taxon>Candidatus Methanofastidiosaceae</taxon>
        <taxon>Candidatus Methanofastidiosum</taxon>
    </lineage>
</organism>
<dbReference type="EMBL" id="LNGF01000004">
    <property type="protein sequence ID" value="KYC48454.1"/>
    <property type="molecule type" value="Genomic_DNA"/>
</dbReference>
<dbReference type="InterPro" id="IPR002716">
    <property type="entry name" value="PIN_dom"/>
</dbReference>
<evidence type="ECO:0000313" key="5">
    <source>
        <dbReference type="Proteomes" id="UP000092403"/>
    </source>
</evidence>
<dbReference type="Gene3D" id="3.40.50.1010">
    <property type="entry name" value="5'-nuclease"/>
    <property type="match status" value="1"/>
</dbReference>
<dbReference type="Proteomes" id="UP000091929">
    <property type="component" value="Unassembled WGS sequence"/>
</dbReference>
<dbReference type="InterPro" id="IPR029060">
    <property type="entry name" value="PIN-like_dom_sf"/>
</dbReference>